<dbReference type="RefSeq" id="WP_108212389.1">
    <property type="nucleotide sequence ID" value="NZ_QBKI01000006.1"/>
</dbReference>
<keyword evidence="3 6" id="KW-1133">Transmembrane helix</keyword>
<dbReference type="OrthoDB" id="9774900at2"/>
<keyword evidence="4 6" id="KW-0472">Membrane</keyword>
<comment type="subcellular location">
    <subcellularLocation>
        <location evidence="1">Membrane</location>
        <topology evidence="1">Single-pass membrane protein</topology>
    </subcellularLocation>
</comment>
<reference evidence="7 8" key="1">
    <citation type="submission" date="2018-04" db="EMBL/GenBank/DDBJ databases">
        <title>Genomic Encyclopedia of Archaeal and Bacterial Type Strains, Phase II (KMG-II): from individual species to whole genera.</title>
        <authorList>
            <person name="Goeker M."/>
        </authorList>
    </citation>
    <scope>NUCLEOTIDE SEQUENCE [LARGE SCALE GENOMIC DNA]</scope>
    <source>
        <strain evidence="7 8">DSM 100162</strain>
    </source>
</reference>
<evidence type="ECO:0000256" key="2">
    <source>
        <dbReference type="ARBA" id="ARBA00022692"/>
    </source>
</evidence>
<gene>
    <name evidence="7" type="ORF">C8N40_10638</name>
</gene>
<dbReference type="InterPro" id="IPR007343">
    <property type="entry name" value="Uncharacterised_pept_Zn_put"/>
</dbReference>
<evidence type="ECO:0000313" key="7">
    <source>
        <dbReference type="EMBL" id="PTX18239.1"/>
    </source>
</evidence>
<feature type="region of interest" description="Disordered" evidence="5">
    <location>
        <begin position="1"/>
        <end position="23"/>
    </location>
</feature>
<organism evidence="7 8">
    <name type="scientific">Pontibacter mucosus</name>
    <dbReference type="NCBI Taxonomy" id="1649266"/>
    <lineage>
        <taxon>Bacteria</taxon>
        <taxon>Pseudomonadati</taxon>
        <taxon>Bacteroidota</taxon>
        <taxon>Cytophagia</taxon>
        <taxon>Cytophagales</taxon>
        <taxon>Hymenobacteraceae</taxon>
        <taxon>Pontibacter</taxon>
    </lineage>
</organism>
<dbReference type="AlphaFoldDB" id="A0A2T5YFY8"/>
<proteinExistence type="predicted"/>
<evidence type="ECO:0000256" key="5">
    <source>
        <dbReference type="SAM" id="MobiDB-lite"/>
    </source>
</evidence>
<dbReference type="Pfam" id="PF04228">
    <property type="entry name" value="Zn_peptidase"/>
    <property type="match status" value="1"/>
</dbReference>
<dbReference type="PANTHER" id="PTHR30168">
    <property type="entry name" value="PUTATIVE MEMBRANE PROTEIN YPFJ"/>
    <property type="match status" value="1"/>
</dbReference>
<evidence type="ECO:0000256" key="6">
    <source>
        <dbReference type="SAM" id="Phobius"/>
    </source>
</evidence>
<evidence type="ECO:0000256" key="4">
    <source>
        <dbReference type="ARBA" id="ARBA00023136"/>
    </source>
</evidence>
<accession>A0A2T5YFY8</accession>
<dbReference type="GO" id="GO:0016020">
    <property type="term" value="C:membrane"/>
    <property type="evidence" value="ECO:0007669"/>
    <property type="project" value="UniProtKB-SubCell"/>
</dbReference>
<feature type="transmembrane region" description="Helical" evidence="6">
    <location>
        <begin position="38"/>
        <end position="60"/>
    </location>
</feature>
<evidence type="ECO:0008006" key="9">
    <source>
        <dbReference type="Google" id="ProtNLM"/>
    </source>
</evidence>
<name>A0A2T5YFY8_9BACT</name>
<protein>
    <recommendedName>
        <fullName evidence="9">Flagellar biosynthesis protein FlgM</fullName>
    </recommendedName>
</protein>
<keyword evidence="8" id="KW-1185">Reference proteome</keyword>
<dbReference type="PANTHER" id="PTHR30168:SF0">
    <property type="entry name" value="INNER MEMBRANE PROTEIN"/>
    <property type="match status" value="1"/>
</dbReference>
<evidence type="ECO:0000256" key="3">
    <source>
        <dbReference type="ARBA" id="ARBA00022989"/>
    </source>
</evidence>
<evidence type="ECO:0000313" key="8">
    <source>
        <dbReference type="Proteomes" id="UP000244225"/>
    </source>
</evidence>
<sequence>MKWRGRRKSTNIEDRRGQAAGGFGGGGRGINPMLLVPLFRLLFSKAGLVIVAVLALVFFLTGTNPLALLQQFVGGEPQFAQTTDYQPSPEEQALAEQTAVVLADTEDVWNKIMQGYREPTLVLFSEQVSSACGLASSATGPFYCPGDEKLYIDLSFFSEMEHKLGAAGDFAQAYVVGHEVGHHVQKLTGTMDQVNALRGKLSQAEFNQLMVRVELQADFYAGVWAHHTQRATGFLEPGDLEEALNAASAIGDDRLQKQATGRVVPDSFTHGTSAQRVRWFRKGFETGDVSQGDTFNAVEL</sequence>
<dbReference type="EMBL" id="QBKI01000006">
    <property type="protein sequence ID" value="PTX18239.1"/>
    <property type="molecule type" value="Genomic_DNA"/>
</dbReference>
<keyword evidence="2 6" id="KW-0812">Transmembrane</keyword>
<dbReference type="Proteomes" id="UP000244225">
    <property type="component" value="Unassembled WGS sequence"/>
</dbReference>
<comment type="caution">
    <text evidence="7">The sequence shown here is derived from an EMBL/GenBank/DDBJ whole genome shotgun (WGS) entry which is preliminary data.</text>
</comment>
<evidence type="ECO:0000256" key="1">
    <source>
        <dbReference type="ARBA" id="ARBA00004167"/>
    </source>
</evidence>